<evidence type="ECO:0000313" key="2">
    <source>
        <dbReference type="Proteomes" id="UP000516373"/>
    </source>
</evidence>
<protein>
    <submittedName>
        <fullName evidence="1">Uncharacterized protein</fullName>
    </submittedName>
</protein>
<dbReference type="AlphaFoldDB" id="A0A7G1NNW1"/>
<dbReference type="KEGG" id="stui:GCM10017668_59450"/>
<accession>A0A7G1NNW1</accession>
<proteinExistence type="predicted"/>
<dbReference type="Proteomes" id="UP000516373">
    <property type="component" value="Chromosome"/>
</dbReference>
<dbReference type="EMBL" id="AP023439">
    <property type="protein sequence ID" value="BCL24102.1"/>
    <property type="molecule type" value="Genomic_DNA"/>
</dbReference>
<gene>
    <name evidence="1" type="ORF">GCM10017668_59450</name>
</gene>
<reference evidence="1 2" key="1">
    <citation type="journal article" date="2014" name="Int. J. Syst. Evol. Microbiol.">
        <title>Complete genome sequence of Corynebacterium casei LMG S-19264T (=DSM 44701T), isolated from a smear-ripened cheese.</title>
        <authorList>
            <consortium name="US DOE Joint Genome Institute (JGI-PGF)"/>
            <person name="Walter F."/>
            <person name="Albersmeier A."/>
            <person name="Kalinowski J."/>
            <person name="Ruckert C."/>
        </authorList>
    </citation>
    <scope>NUCLEOTIDE SEQUENCE [LARGE SCALE GENOMIC DNA]</scope>
    <source>
        <strain evidence="1 2">JCM 4255</strain>
    </source>
</reference>
<dbReference type="RefSeq" id="WP_190903476.1">
    <property type="nucleotide sequence ID" value="NZ_AP023439.1"/>
</dbReference>
<evidence type="ECO:0000313" key="1">
    <source>
        <dbReference type="EMBL" id="BCL24102.1"/>
    </source>
</evidence>
<name>A0A7G1NNW1_9ACTN</name>
<organism evidence="1 2">
    <name type="scientific">Streptomyces tuirus</name>
    <dbReference type="NCBI Taxonomy" id="68278"/>
    <lineage>
        <taxon>Bacteria</taxon>
        <taxon>Bacillati</taxon>
        <taxon>Actinomycetota</taxon>
        <taxon>Actinomycetes</taxon>
        <taxon>Kitasatosporales</taxon>
        <taxon>Streptomycetaceae</taxon>
        <taxon>Streptomyces</taxon>
    </lineage>
</organism>
<sequence>MTIGADPAETPDYGSLPNRIRAALRDFHVTLDLPQGEHDDITDDLIDRLLLDGEPVRLIKLKPRT</sequence>